<protein>
    <submittedName>
        <fullName evidence="1">Uncharacterized protein</fullName>
    </submittedName>
</protein>
<keyword evidence="2" id="KW-1185">Reference proteome</keyword>
<dbReference type="EMBL" id="MN614471">
    <property type="protein sequence ID" value="QGH71572.1"/>
    <property type="molecule type" value="Genomic_DNA"/>
</dbReference>
<dbReference type="Proteomes" id="UP000329597">
    <property type="component" value="Segment"/>
</dbReference>
<organism evidence="1 2">
    <name type="scientific">Acinetobacter phage vB_AbaP_APK48-3</name>
    <dbReference type="NCBI Taxonomy" id="2663328"/>
    <lineage>
        <taxon>Viruses</taxon>
        <taxon>Duplodnaviria</taxon>
        <taxon>Heunggongvirae</taxon>
        <taxon>Uroviricota</taxon>
        <taxon>Caudoviricetes</taxon>
        <taxon>Autographivirales</taxon>
        <taxon>Autoscriptoviridae</taxon>
        <taxon>Beijerinckvirinae</taxon>
        <taxon>Friunavirus</taxon>
        <taxon>Friunavirus APK483</taxon>
    </lineage>
</organism>
<gene>
    <name evidence="1" type="ORF">ABK483_gp51</name>
</gene>
<name>A0A5Q2W4M4_9CAUD</name>
<sequence>MDGYGLSVEGWDL</sequence>
<evidence type="ECO:0000313" key="1">
    <source>
        <dbReference type="EMBL" id="QGH71572.1"/>
    </source>
</evidence>
<reference evidence="1 2" key="1">
    <citation type="submission" date="2019-10" db="EMBL/GenBank/DDBJ databases">
        <authorList>
            <person name="Shneider M.M."/>
            <person name="Timoshina O.Y."/>
            <person name="Popova A.V."/>
            <person name="Shagin D.A."/>
            <person name="Yanushevich Y."/>
            <person name="Shelenkov A.A."/>
            <person name="Mikhailova Y.V."/>
        </authorList>
    </citation>
    <scope>NUCLEOTIDE SEQUENCE [LARGE SCALE GENOMIC DNA]</scope>
</reference>
<evidence type="ECO:0000313" key="2">
    <source>
        <dbReference type="Proteomes" id="UP000329597"/>
    </source>
</evidence>
<proteinExistence type="predicted"/>
<accession>A0A5Q2W4M4</accession>